<dbReference type="CDD" id="cd12152">
    <property type="entry name" value="F1-ATPase_delta"/>
    <property type="match status" value="1"/>
</dbReference>
<evidence type="ECO:0000256" key="4">
    <source>
        <dbReference type="ARBA" id="ARBA00022448"/>
    </source>
</evidence>
<gene>
    <name evidence="11" type="primary">atpC</name>
    <name evidence="11" type="ORF">HMPREF0645_0891</name>
</gene>
<name>D1PVA6_9BACT</name>
<evidence type="ECO:0000313" key="12">
    <source>
        <dbReference type="Proteomes" id="UP000003160"/>
    </source>
</evidence>
<comment type="function">
    <text evidence="1">Produces ATP from ADP in the presence of a proton gradient across the membrane.</text>
</comment>
<keyword evidence="12" id="KW-1185">Reference proteome</keyword>
<dbReference type="GO" id="GO:0012505">
    <property type="term" value="C:endomembrane system"/>
    <property type="evidence" value="ECO:0007669"/>
    <property type="project" value="UniProtKB-SubCell"/>
</dbReference>
<dbReference type="Gene3D" id="2.60.15.10">
    <property type="entry name" value="F0F1 ATP synthase delta/epsilon subunit, N-terminal"/>
    <property type="match status" value="1"/>
</dbReference>
<dbReference type="NCBIfam" id="TIGR01216">
    <property type="entry name" value="ATP_synt_epsi"/>
    <property type="match status" value="1"/>
</dbReference>
<evidence type="ECO:0000256" key="6">
    <source>
        <dbReference type="ARBA" id="ARBA00023136"/>
    </source>
</evidence>
<accession>D1PVA6</accession>
<evidence type="ECO:0000256" key="9">
    <source>
        <dbReference type="RuleBase" id="RU003656"/>
    </source>
</evidence>
<dbReference type="GO" id="GO:0016787">
    <property type="term" value="F:hydrolase activity"/>
    <property type="evidence" value="ECO:0007669"/>
    <property type="project" value="UniProtKB-KW"/>
</dbReference>
<evidence type="ECO:0000313" key="11">
    <source>
        <dbReference type="EMBL" id="EFA44680.1"/>
    </source>
</evidence>
<organism evidence="11 12">
    <name type="scientific">Hallella bergensis DSM 17361</name>
    <dbReference type="NCBI Taxonomy" id="585502"/>
    <lineage>
        <taxon>Bacteria</taxon>
        <taxon>Pseudomonadati</taxon>
        <taxon>Bacteroidota</taxon>
        <taxon>Bacteroidia</taxon>
        <taxon>Bacteroidales</taxon>
        <taxon>Prevotellaceae</taxon>
        <taxon>Hallella</taxon>
    </lineage>
</organism>
<reference evidence="11 12" key="1">
    <citation type="submission" date="2009-10" db="EMBL/GenBank/DDBJ databases">
        <authorList>
            <person name="Qin X."/>
            <person name="Bachman B."/>
            <person name="Battles P."/>
            <person name="Bell A."/>
            <person name="Bess C."/>
            <person name="Bickham C."/>
            <person name="Chaboub L."/>
            <person name="Chen D."/>
            <person name="Coyle M."/>
            <person name="Deiros D.R."/>
            <person name="Dinh H."/>
            <person name="Forbes L."/>
            <person name="Fowler G."/>
            <person name="Francisco L."/>
            <person name="Fu Q."/>
            <person name="Gubbala S."/>
            <person name="Hale W."/>
            <person name="Han Y."/>
            <person name="Hemphill L."/>
            <person name="Highlander S.K."/>
            <person name="Hirani K."/>
            <person name="Hogues M."/>
            <person name="Jackson L."/>
            <person name="Jakkamsetti A."/>
            <person name="Javaid M."/>
            <person name="Jiang H."/>
            <person name="Korchina V."/>
            <person name="Kovar C."/>
            <person name="Lara F."/>
            <person name="Lee S."/>
            <person name="Mata R."/>
            <person name="Mathew T."/>
            <person name="Moen C."/>
            <person name="Morales K."/>
            <person name="Munidasa M."/>
            <person name="Nazareth L."/>
            <person name="Ngo R."/>
            <person name="Nguyen L."/>
            <person name="Okwuonu G."/>
            <person name="Ongeri F."/>
            <person name="Patil S."/>
            <person name="Petrosino J."/>
            <person name="Pham C."/>
            <person name="Pham P."/>
            <person name="Pu L.-L."/>
            <person name="Puazo M."/>
            <person name="Raj R."/>
            <person name="Reid J."/>
            <person name="Rouhana J."/>
            <person name="Saada N."/>
            <person name="Shang Y."/>
            <person name="Simmons D."/>
            <person name="Thornton R."/>
            <person name="Warren J."/>
            <person name="Weissenberger G."/>
            <person name="Zhang J."/>
            <person name="Zhang L."/>
            <person name="Zhou C."/>
            <person name="Zhu D."/>
            <person name="Muzny D."/>
            <person name="Worley K."/>
            <person name="Gibbs R."/>
        </authorList>
    </citation>
    <scope>NUCLEOTIDE SEQUENCE [LARGE SCALE GENOMIC DNA]</scope>
    <source>
        <strain evidence="11 12">DSM 17361</strain>
    </source>
</reference>
<keyword evidence="11" id="KW-0378">Hydrolase</keyword>
<dbReference type="Proteomes" id="UP000003160">
    <property type="component" value="Unassembled WGS sequence"/>
</dbReference>
<dbReference type="InterPro" id="IPR001469">
    <property type="entry name" value="ATP_synth_F1_dsu/esu"/>
</dbReference>
<keyword evidence="5 9" id="KW-0406">Ion transport</keyword>
<sequence length="79" mass="8549">MLTLKIVSPEKIVYDGPCERVKVPGTLGSFEILDNHAPIISSLETGVVEYVTEAGTKSLEIDGGFVSVRQNEVNLCVEI</sequence>
<evidence type="ECO:0000256" key="1">
    <source>
        <dbReference type="ARBA" id="ARBA00003543"/>
    </source>
</evidence>
<evidence type="ECO:0000256" key="2">
    <source>
        <dbReference type="ARBA" id="ARBA00004184"/>
    </source>
</evidence>
<dbReference type="InterPro" id="IPR036771">
    <property type="entry name" value="ATPsynth_dsu/esu_N"/>
</dbReference>
<protein>
    <submittedName>
        <fullName evidence="11">ATP synthase, delta/epsilon subunit, beta-sandwich domain protein</fullName>
        <ecNumber evidence="11">3.6.3.14</ecNumber>
    </submittedName>
</protein>
<dbReference type="HOGENOM" id="CLU_084338_4_1_10"/>
<dbReference type="Pfam" id="PF02823">
    <property type="entry name" value="ATP-synt_DE_N"/>
    <property type="match status" value="1"/>
</dbReference>
<dbReference type="AlphaFoldDB" id="D1PVA6"/>
<dbReference type="EMBL" id="ACKS01000035">
    <property type="protein sequence ID" value="EFA44680.1"/>
    <property type="molecule type" value="Genomic_DNA"/>
</dbReference>
<comment type="subcellular location">
    <subcellularLocation>
        <location evidence="2">Endomembrane system</location>
        <topology evidence="2">Peripheral membrane protein</topology>
    </subcellularLocation>
</comment>
<dbReference type="EC" id="3.6.3.14" evidence="11"/>
<dbReference type="RefSeq" id="WP_007173005.1">
    <property type="nucleotide sequence ID" value="NZ_GG704780.1"/>
</dbReference>
<keyword evidence="8 9" id="KW-0066">ATP synthesis</keyword>
<evidence type="ECO:0000256" key="5">
    <source>
        <dbReference type="ARBA" id="ARBA00023065"/>
    </source>
</evidence>
<comment type="similarity">
    <text evidence="3 9">Belongs to the ATPase epsilon chain family.</text>
</comment>
<keyword evidence="7 9" id="KW-0139">CF(1)</keyword>
<dbReference type="InterPro" id="IPR020546">
    <property type="entry name" value="ATP_synth_F1_dsu/esu_N"/>
</dbReference>
<dbReference type="OrthoDB" id="5294255at2"/>
<comment type="subunit">
    <text evidence="9">F-type ATPases have 2 components, CF(1) - the catalytic core - and CF(0) - the membrane proton channel. CF(1) has five subunits: alpha(3), beta(3), gamma(1), delta(1), epsilon(1). CF(0) has three main subunits: a, b and c.</text>
</comment>
<dbReference type="SUPFAM" id="SSF51344">
    <property type="entry name" value="Epsilon subunit of F1F0-ATP synthase N-terminal domain"/>
    <property type="match status" value="1"/>
</dbReference>
<keyword evidence="6" id="KW-0472">Membrane</keyword>
<dbReference type="GO" id="GO:0045259">
    <property type="term" value="C:proton-transporting ATP synthase complex"/>
    <property type="evidence" value="ECO:0007669"/>
    <property type="project" value="UniProtKB-KW"/>
</dbReference>
<evidence type="ECO:0000256" key="8">
    <source>
        <dbReference type="ARBA" id="ARBA00023310"/>
    </source>
</evidence>
<keyword evidence="4 9" id="KW-0813">Transport</keyword>
<evidence type="ECO:0000259" key="10">
    <source>
        <dbReference type="Pfam" id="PF02823"/>
    </source>
</evidence>
<dbReference type="PANTHER" id="PTHR13822:SF10">
    <property type="entry name" value="ATP SYNTHASE EPSILON CHAIN, CHLOROPLASTIC"/>
    <property type="match status" value="1"/>
</dbReference>
<comment type="caution">
    <text evidence="11">The sequence shown here is derived from an EMBL/GenBank/DDBJ whole genome shotgun (WGS) entry which is preliminary data.</text>
</comment>
<dbReference type="PANTHER" id="PTHR13822">
    <property type="entry name" value="ATP SYNTHASE DELTA/EPSILON CHAIN"/>
    <property type="match status" value="1"/>
</dbReference>
<evidence type="ECO:0000256" key="7">
    <source>
        <dbReference type="ARBA" id="ARBA00023196"/>
    </source>
</evidence>
<dbReference type="GO" id="GO:0046933">
    <property type="term" value="F:proton-transporting ATP synthase activity, rotational mechanism"/>
    <property type="evidence" value="ECO:0007669"/>
    <property type="project" value="InterPro"/>
</dbReference>
<evidence type="ECO:0000256" key="3">
    <source>
        <dbReference type="ARBA" id="ARBA00005712"/>
    </source>
</evidence>
<proteinExistence type="inferred from homology"/>
<feature type="domain" description="ATP synthase F1 complex delta/epsilon subunit N-terminal" evidence="10">
    <location>
        <begin position="2"/>
        <end position="78"/>
    </location>
</feature>
<dbReference type="eggNOG" id="COG0355">
    <property type="taxonomic scope" value="Bacteria"/>
</dbReference>